<comment type="caution">
    <text evidence="2">The sequence shown here is derived from an EMBL/GenBank/DDBJ whole genome shotgun (WGS) entry which is preliminary data.</text>
</comment>
<gene>
    <name evidence="2" type="ORF">ACFPZF_26990</name>
</gene>
<proteinExistence type="predicted"/>
<keyword evidence="3" id="KW-1185">Reference proteome</keyword>
<dbReference type="Gene3D" id="1.10.10.60">
    <property type="entry name" value="Homeodomain-like"/>
    <property type="match status" value="1"/>
</dbReference>
<dbReference type="Pfam" id="PF02796">
    <property type="entry name" value="HTH_7"/>
    <property type="match status" value="1"/>
</dbReference>
<dbReference type="RefSeq" id="WP_346148219.1">
    <property type="nucleotide sequence ID" value="NZ_BAAAUA010000045.1"/>
</dbReference>
<dbReference type="InterPro" id="IPR006120">
    <property type="entry name" value="Resolvase_HTH_dom"/>
</dbReference>
<organism evidence="2 3">
    <name type="scientific">Kitasatospora cinereorecta</name>
    <dbReference type="NCBI Taxonomy" id="285560"/>
    <lineage>
        <taxon>Bacteria</taxon>
        <taxon>Bacillati</taxon>
        <taxon>Actinomycetota</taxon>
        <taxon>Actinomycetes</taxon>
        <taxon>Kitasatosporales</taxon>
        <taxon>Streptomycetaceae</taxon>
        <taxon>Kitasatospora</taxon>
    </lineage>
</organism>
<evidence type="ECO:0000313" key="2">
    <source>
        <dbReference type="EMBL" id="MFC5644991.1"/>
    </source>
</evidence>
<dbReference type="InterPro" id="IPR009057">
    <property type="entry name" value="Homeodomain-like_sf"/>
</dbReference>
<evidence type="ECO:0000259" key="1">
    <source>
        <dbReference type="Pfam" id="PF02796"/>
    </source>
</evidence>
<protein>
    <submittedName>
        <fullName evidence="2">Helix-turn-helix domain-containing protein</fullName>
    </submittedName>
</protein>
<dbReference type="EMBL" id="JBHSOC010000059">
    <property type="protein sequence ID" value="MFC5644991.1"/>
    <property type="molecule type" value="Genomic_DNA"/>
</dbReference>
<evidence type="ECO:0000313" key="3">
    <source>
        <dbReference type="Proteomes" id="UP001596066"/>
    </source>
</evidence>
<accession>A0ABW0VH52</accession>
<feature type="domain" description="Resolvase HTH" evidence="1">
    <location>
        <begin position="2"/>
        <end position="35"/>
    </location>
</feature>
<dbReference type="Proteomes" id="UP001596066">
    <property type="component" value="Unassembled WGS sequence"/>
</dbReference>
<sequence>MSPEQLARATELLADPAWTITAVAKELGVSRATLYYDIPGLRGRPRPARKATVTTGR</sequence>
<name>A0ABW0VH52_9ACTN</name>
<dbReference type="SUPFAM" id="SSF46689">
    <property type="entry name" value="Homeodomain-like"/>
    <property type="match status" value="1"/>
</dbReference>
<reference evidence="3" key="1">
    <citation type="journal article" date="2019" name="Int. J. Syst. Evol. Microbiol.">
        <title>The Global Catalogue of Microorganisms (GCM) 10K type strain sequencing project: providing services to taxonomists for standard genome sequencing and annotation.</title>
        <authorList>
            <consortium name="The Broad Institute Genomics Platform"/>
            <consortium name="The Broad Institute Genome Sequencing Center for Infectious Disease"/>
            <person name="Wu L."/>
            <person name="Ma J."/>
        </authorList>
    </citation>
    <scope>NUCLEOTIDE SEQUENCE [LARGE SCALE GENOMIC DNA]</scope>
    <source>
        <strain evidence="3">CGMCC 4.1622</strain>
    </source>
</reference>